<dbReference type="InterPro" id="IPR030489">
    <property type="entry name" value="TR_Rrf2-type_CS"/>
</dbReference>
<dbReference type="PROSITE" id="PS01332">
    <property type="entry name" value="HTH_RRF2_1"/>
    <property type="match status" value="1"/>
</dbReference>
<dbReference type="PANTHER" id="PTHR33221:SF13">
    <property type="entry name" value="TRANSCRIPTIONAL REGULATOR-RELATED"/>
    <property type="match status" value="1"/>
</dbReference>
<organism evidence="1 2">
    <name type="scientific">Amycolatopsis thermophila</name>
    <dbReference type="NCBI Taxonomy" id="206084"/>
    <lineage>
        <taxon>Bacteria</taxon>
        <taxon>Bacillati</taxon>
        <taxon>Actinomycetota</taxon>
        <taxon>Actinomycetes</taxon>
        <taxon>Pseudonocardiales</taxon>
        <taxon>Pseudonocardiaceae</taxon>
        <taxon>Amycolatopsis</taxon>
    </lineage>
</organism>
<dbReference type="InterPro" id="IPR036388">
    <property type="entry name" value="WH-like_DNA-bd_sf"/>
</dbReference>
<protein>
    <submittedName>
        <fullName evidence="1">Rrf2 family protein</fullName>
    </submittedName>
</protein>
<name>A0ABU0ENW9_9PSEU</name>
<evidence type="ECO:0000313" key="1">
    <source>
        <dbReference type="EMBL" id="MDQ0376991.1"/>
    </source>
</evidence>
<dbReference type="Gene3D" id="1.10.10.10">
    <property type="entry name" value="Winged helix-like DNA-binding domain superfamily/Winged helix DNA-binding domain"/>
    <property type="match status" value="1"/>
</dbReference>
<dbReference type="Pfam" id="PF02082">
    <property type="entry name" value="Rrf2"/>
    <property type="match status" value="1"/>
</dbReference>
<reference evidence="1 2" key="1">
    <citation type="submission" date="2023-07" db="EMBL/GenBank/DDBJ databases">
        <title>Sequencing the genomes of 1000 actinobacteria strains.</title>
        <authorList>
            <person name="Klenk H.-P."/>
        </authorList>
    </citation>
    <scope>NUCLEOTIDE SEQUENCE [LARGE SCALE GENOMIC DNA]</scope>
    <source>
        <strain evidence="1 2">DSM 45805</strain>
    </source>
</reference>
<dbReference type="SUPFAM" id="SSF46785">
    <property type="entry name" value="Winged helix' DNA-binding domain"/>
    <property type="match status" value="1"/>
</dbReference>
<dbReference type="NCBIfam" id="TIGR00738">
    <property type="entry name" value="rrf2_super"/>
    <property type="match status" value="1"/>
</dbReference>
<dbReference type="EMBL" id="JAUSUT010000001">
    <property type="protein sequence ID" value="MDQ0376991.1"/>
    <property type="molecule type" value="Genomic_DNA"/>
</dbReference>
<dbReference type="RefSeq" id="WP_306989103.1">
    <property type="nucleotide sequence ID" value="NZ_JAUSUT010000001.1"/>
</dbReference>
<comment type="caution">
    <text evidence="1">The sequence shown here is derived from an EMBL/GenBank/DDBJ whole genome shotgun (WGS) entry which is preliminary data.</text>
</comment>
<dbReference type="PROSITE" id="PS51197">
    <property type="entry name" value="HTH_RRF2_2"/>
    <property type="match status" value="1"/>
</dbReference>
<dbReference type="PANTHER" id="PTHR33221">
    <property type="entry name" value="WINGED HELIX-TURN-HELIX TRANSCRIPTIONAL REGULATOR, RRF2 FAMILY"/>
    <property type="match status" value="1"/>
</dbReference>
<evidence type="ECO:0000313" key="2">
    <source>
        <dbReference type="Proteomes" id="UP001229651"/>
    </source>
</evidence>
<proteinExistence type="predicted"/>
<dbReference type="Proteomes" id="UP001229651">
    <property type="component" value="Unassembled WGS sequence"/>
</dbReference>
<keyword evidence="2" id="KW-1185">Reference proteome</keyword>
<accession>A0ABU0ENW9</accession>
<dbReference type="InterPro" id="IPR036390">
    <property type="entry name" value="WH_DNA-bd_sf"/>
</dbReference>
<sequence length="155" mass="16896">MGEGVEWGLHCCLVLAWLDDLAPLPAGRLAEVFDLPPEYLKKRLQPLVKAGILSSDAGARGGYRLARDPAGITLMDVVVAIEGGLEPFQCQEVRQRGAGATASADEFRRPCGILTAFRKAELAWRRELAAQTLADLLAATPKTAQQRARRFVERV</sequence>
<dbReference type="InterPro" id="IPR000944">
    <property type="entry name" value="Tscrpt_reg_Rrf2"/>
</dbReference>
<gene>
    <name evidence="1" type="ORF">FB470_000985</name>
</gene>